<evidence type="ECO:0000256" key="7">
    <source>
        <dbReference type="PROSITE-ProRule" id="PRU00221"/>
    </source>
</evidence>
<dbReference type="Pfam" id="PF00400">
    <property type="entry name" value="WD40"/>
    <property type="match status" value="7"/>
</dbReference>
<dbReference type="InterPro" id="IPR015943">
    <property type="entry name" value="WD40/YVTN_repeat-like_dom_sf"/>
</dbReference>
<dbReference type="CDD" id="cd00200">
    <property type="entry name" value="WD40"/>
    <property type="match status" value="1"/>
</dbReference>
<protein>
    <recommendedName>
        <fullName evidence="6">Small ribosomal subunit protein RACK1</fullName>
    </recommendedName>
</protein>
<dbReference type="GO" id="GO:1990904">
    <property type="term" value="C:ribonucleoprotein complex"/>
    <property type="evidence" value="ECO:0007669"/>
    <property type="project" value="UniProtKB-KW"/>
</dbReference>
<dbReference type="PANTHER" id="PTHR19868">
    <property type="entry name" value="RECEPTOR FOR ACTIVATED PROTEIN KINASE C RACK1"/>
    <property type="match status" value="1"/>
</dbReference>
<name>A0A6J2TAS5_DROLE</name>
<organism evidence="8 9">
    <name type="scientific">Drosophila lebanonensis</name>
    <name type="common">Fruit fly</name>
    <name type="synonym">Scaptodrosophila lebanonensis</name>
    <dbReference type="NCBI Taxonomy" id="7225"/>
    <lineage>
        <taxon>Eukaryota</taxon>
        <taxon>Metazoa</taxon>
        <taxon>Ecdysozoa</taxon>
        <taxon>Arthropoda</taxon>
        <taxon>Hexapoda</taxon>
        <taxon>Insecta</taxon>
        <taxon>Pterygota</taxon>
        <taxon>Neoptera</taxon>
        <taxon>Endopterygota</taxon>
        <taxon>Diptera</taxon>
        <taxon>Brachycera</taxon>
        <taxon>Muscomorpha</taxon>
        <taxon>Ephydroidea</taxon>
        <taxon>Drosophilidae</taxon>
        <taxon>Scaptodrosophila</taxon>
    </lineage>
</organism>
<evidence type="ECO:0000256" key="1">
    <source>
        <dbReference type="ARBA" id="ARBA00007253"/>
    </source>
</evidence>
<dbReference type="RefSeq" id="XP_030372209.1">
    <property type="nucleotide sequence ID" value="XM_030516349.1"/>
</dbReference>
<evidence type="ECO:0000313" key="9">
    <source>
        <dbReference type="RefSeq" id="XP_030372208.1"/>
    </source>
</evidence>
<dbReference type="AlphaFoldDB" id="A0A6J2TAS5"/>
<dbReference type="PRINTS" id="PR00320">
    <property type="entry name" value="GPROTEINBRPT"/>
</dbReference>
<evidence type="ECO:0000256" key="6">
    <source>
        <dbReference type="ARBA" id="ARBA00035297"/>
    </source>
</evidence>
<dbReference type="PROSITE" id="PS50294">
    <property type="entry name" value="WD_REPEATS_REGION"/>
    <property type="match status" value="6"/>
</dbReference>
<feature type="repeat" description="WD" evidence="7">
    <location>
        <begin position="60"/>
        <end position="101"/>
    </location>
</feature>
<keyword evidence="5" id="KW-0687">Ribonucleoprotein</keyword>
<gene>
    <name evidence="9 10" type="primary">LOC115622414</name>
</gene>
<dbReference type="InterPro" id="IPR045223">
    <property type="entry name" value="RACK1-like"/>
</dbReference>
<proteinExistence type="inferred from homology"/>
<evidence type="ECO:0000313" key="10">
    <source>
        <dbReference type="RefSeq" id="XP_030372209.1"/>
    </source>
</evidence>
<feature type="repeat" description="WD" evidence="7">
    <location>
        <begin position="11"/>
        <end position="45"/>
    </location>
</feature>
<evidence type="ECO:0000256" key="3">
    <source>
        <dbReference type="ARBA" id="ARBA00022737"/>
    </source>
</evidence>
<evidence type="ECO:0000256" key="4">
    <source>
        <dbReference type="ARBA" id="ARBA00022980"/>
    </source>
</evidence>
<dbReference type="SUPFAM" id="SSF50978">
    <property type="entry name" value="WD40 repeat-like"/>
    <property type="match status" value="1"/>
</dbReference>
<feature type="repeat" description="WD" evidence="7">
    <location>
        <begin position="145"/>
        <end position="188"/>
    </location>
</feature>
<feature type="repeat" description="WD" evidence="7">
    <location>
        <begin position="280"/>
        <end position="319"/>
    </location>
</feature>
<dbReference type="InterPro" id="IPR001680">
    <property type="entry name" value="WD40_rpt"/>
</dbReference>
<feature type="repeat" description="WD" evidence="7">
    <location>
        <begin position="189"/>
        <end position="230"/>
    </location>
</feature>
<keyword evidence="3" id="KW-0677">Repeat</keyword>
<dbReference type="InterPro" id="IPR020472">
    <property type="entry name" value="WD40_PAC1"/>
</dbReference>
<dbReference type="GeneID" id="115622414"/>
<keyword evidence="2 7" id="KW-0853">WD repeat</keyword>
<sequence>MPEVIQLAGVLAGHSGWVTQVAPHPRDPEILVSASRDKTIIVWRLTRDCQSNYGYPLKRHYGHSHFISDVVLSSDGNYALSGSWDHTLRLWDLTASVTTHRFEGHTKDVLSVAFSPDNRQIVSGSRDRTIKLWNTLADCKYTIREECHSDWVSCVRFSPKQANPLIVSCGWDRTVKVWNLTNCKLRNNHHGHTGYLTTVAVSPDGSLCTSGGKDAKVLFWDLSDGRNLYPLNHHDVVNAMAFSPSRYWLCVACASTITVWDLASKKAVFELWLDDVTPTTKGDQPHCLSLAWSSDGQTLYAGYSDNMVRVWQVLSGATA</sequence>
<keyword evidence="8" id="KW-1185">Reference proteome</keyword>
<comment type="similarity">
    <text evidence="1">Belongs to the WD repeat G protein beta family. Ribosomal protein RACK1 subfamily.</text>
</comment>
<dbReference type="GO" id="GO:0005840">
    <property type="term" value="C:ribosome"/>
    <property type="evidence" value="ECO:0007669"/>
    <property type="project" value="UniProtKB-KW"/>
</dbReference>
<dbReference type="Gene3D" id="2.130.10.10">
    <property type="entry name" value="YVTN repeat-like/Quinoprotein amine dehydrogenase"/>
    <property type="match status" value="1"/>
</dbReference>
<dbReference type="RefSeq" id="XP_030372208.1">
    <property type="nucleotide sequence ID" value="XM_030516348.1"/>
</dbReference>
<evidence type="ECO:0000313" key="8">
    <source>
        <dbReference type="Proteomes" id="UP000504634"/>
    </source>
</evidence>
<dbReference type="SMART" id="SM00320">
    <property type="entry name" value="WD40"/>
    <property type="match status" value="7"/>
</dbReference>
<reference evidence="9 10" key="1">
    <citation type="submission" date="2025-04" db="UniProtKB">
        <authorList>
            <consortium name="RefSeq"/>
        </authorList>
    </citation>
    <scope>IDENTIFICATION</scope>
    <source>
        <strain evidence="9 10">11010-0011.00</strain>
        <tissue evidence="9 10">Whole body</tissue>
    </source>
</reference>
<dbReference type="GO" id="GO:0045182">
    <property type="term" value="F:translation regulator activity"/>
    <property type="evidence" value="ECO:0007669"/>
    <property type="project" value="InterPro"/>
</dbReference>
<evidence type="ECO:0000256" key="2">
    <source>
        <dbReference type="ARBA" id="ARBA00022574"/>
    </source>
</evidence>
<dbReference type="InterPro" id="IPR036322">
    <property type="entry name" value="WD40_repeat_dom_sf"/>
</dbReference>
<keyword evidence="4" id="KW-0689">Ribosomal protein</keyword>
<feature type="repeat" description="WD" evidence="7">
    <location>
        <begin position="102"/>
        <end position="134"/>
    </location>
</feature>
<dbReference type="PROSITE" id="PS50082">
    <property type="entry name" value="WD_REPEATS_2"/>
    <property type="match status" value="6"/>
</dbReference>
<evidence type="ECO:0000256" key="5">
    <source>
        <dbReference type="ARBA" id="ARBA00023274"/>
    </source>
</evidence>
<dbReference type="Proteomes" id="UP000504634">
    <property type="component" value="Unplaced"/>
</dbReference>
<dbReference type="InterPro" id="IPR019775">
    <property type="entry name" value="WD40_repeat_CS"/>
</dbReference>
<accession>A0A6J2TAS5</accession>
<dbReference type="OrthoDB" id="7875889at2759"/>
<dbReference type="GO" id="GO:0043022">
    <property type="term" value="F:ribosome binding"/>
    <property type="evidence" value="ECO:0007669"/>
    <property type="project" value="InterPro"/>
</dbReference>
<dbReference type="FunFam" id="2.130.10.10:FF:000018">
    <property type="entry name" value="Receptor for activated C kinase 1"/>
    <property type="match status" value="1"/>
</dbReference>
<dbReference type="PROSITE" id="PS00678">
    <property type="entry name" value="WD_REPEATS_1"/>
    <property type="match status" value="3"/>
</dbReference>